<keyword evidence="5" id="KW-1185">Reference proteome</keyword>
<reference evidence="4 5" key="1">
    <citation type="submission" date="2012-04" db="EMBL/GenBank/DDBJ databases">
        <title>The Genome Sequence of Afipia broomeae ATCC 49717.</title>
        <authorList>
            <consortium name="The Broad Institute Genome Sequencing Platform"/>
            <person name="Earl A."/>
            <person name="Ward D."/>
            <person name="Feldgarden M."/>
            <person name="Gevers D."/>
            <person name="Huys G."/>
            <person name="Walker B."/>
            <person name="Young S.K."/>
            <person name="Zeng Q."/>
            <person name="Gargeya S."/>
            <person name="Fitzgerald M."/>
            <person name="Haas B."/>
            <person name="Abouelleil A."/>
            <person name="Alvarado L."/>
            <person name="Arachchi H.M."/>
            <person name="Berlin A."/>
            <person name="Chapman S.B."/>
            <person name="Goldberg J."/>
            <person name="Griggs A."/>
            <person name="Gujja S."/>
            <person name="Hansen M."/>
            <person name="Howarth C."/>
            <person name="Imamovic A."/>
            <person name="Larimer J."/>
            <person name="McCowen C."/>
            <person name="Montmayeur A."/>
            <person name="Murphy C."/>
            <person name="Neiman D."/>
            <person name="Pearson M."/>
            <person name="Priest M."/>
            <person name="Roberts A."/>
            <person name="Saif S."/>
            <person name="Shea T."/>
            <person name="Sisk P."/>
            <person name="Sykes S."/>
            <person name="Wortman J."/>
            <person name="Nusbaum C."/>
            <person name="Birren B."/>
        </authorList>
    </citation>
    <scope>NUCLEOTIDE SEQUENCE [LARGE SCALE GENOMIC DNA]</scope>
    <source>
        <strain evidence="4 5">ATCC 49717</strain>
    </source>
</reference>
<dbReference type="Proteomes" id="UP000001096">
    <property type="component" value="Unassembled WGS sequence"/>
</dbReference>
<comment type="caution">
    <text evidence="4">The sequence shown here is derived from an EMBL/GenBank/DDBJ whole genome shotgun (WGS) entry which is preliminary data.</text>
</comment>
<evidence type="ECO:0000256" key="2">
    <source>
        <dbReference type="SAM" id="MobiDB-lite"/>
    </source>
</evidence>
<gene>
    <name evidence="4" type="ORF">HMPREF9695_03097</name>
</gene>
<keyword evidence="3" id="KW-0732">Signal</keyword>
<feature type="chain" id="PRO_5003919754" description="YbgF trimerisation domain-containing protein" evidence="3">
    <location>
        <begin position="21"/>
        <end position="117"/>
    </location>
</feature>
<feature type="coiled-coil region" evidence="1">
    <location>
        <begin position="57"/>
        <end position="91"/>
    </location>
</feature>
<dbReference type="eggNOG" id="ENOG5030XZI">
    <property type="taxonomic scope" value="Bacteria"/>
</dbReference>
<dbReference type="EMBL" id="AGWX01000004">
    <property type="protein sequence ID" value="EKS36679.1"/>
    <property type="molecule type" value="Genomic_DNA"/>
</dbReference>
<protein>
    <recommendedName>
        <fullName evidence="6">YbgF trimerisation domain-containing protein</fullName>
    </recommendedName>
</protein>
<accession>K8P7E9</accession>
<dbReference type="AlphaFoldDB" id="K8P7E9"/>
<organism evidence="4 5">
    <name type="scientific">Afipia broomeae ATCC 49717</name>
    <dbReference type="NCBI Taxonomy" id="883078"/>
    <lineage>
        <taxon>Bacteria</taxon>
        <taxon>Pseudomonadati</taxon>
        <taxon>Pseudomonadota</taxon>
        <taxon>Alphaproteobacteria</taxon>
        <taxon>Hyphomicrobiales</taxon>
        <taxon>Nitrobacteraceae</taxon>
        <taxon>Afipia</taxon>
    </lineage>
</organism>
<evidence type="ECO:0008006" key="6">
    <source>
        <dbReference type="Google" id="ProtNLM"/>
    </source>
</evidence>
<feature type="signal peptide" evidence="3">
    <location>
        <begin position="1"/>
        <end position="20"/>
    </location>
</feature>
<evidence type="ECO:0000256" key="3">
    <source>
        <dbReference type="SAM" id="SignalP"/>
    </source>
</evidence>
<dbReference type="HOGENOM" id="CLU_163853_0_0_5"/>
<feature type="region of interest" description="Disordered" evidence="2">
    <location>
        <begin position="97"/>
        <end position="117"/>
    </location>
</feature>
<dbReference type="PATRIC" id="fig|883078.3.peg.3202"/>
<name>K8P7E9_9BRAD</name>
<evidence type="ECO:0000256" key="1">
    <source>
        <dbReference type="SAM" id="Coils"/>
    </source>
</evidence>
<sequence length="117" mass="12246">MTRLLIAAALLTLMPHGAMAQDVPGIEICTAEKTMERRTGCLQSNVNFLKASLTKASLESQQKIDAANRQIDALKATVIGLQNTVAQLQGQVQALGKPANGAAKDAPKEAPKAPAAK</sequence>
<evidence type="ECO:0000313" key="4">
    <source>
        <dbReference type="EMBL" id="EKS36679.1"/>
    </source>
</evidence>
<proteinExistence type="predicted"/>
<evidence type="ECO:0000313" key="5">
    <source>
        <dbReference type="Proteomes" id="UP000001096"/>
    </source>
</evidence>
<dbReference type="RefSeq" id="WP_006021800.1">
    <property type="nucleotide sequence ID" value="NZ_KB375283.1"/>
</dbReference>
<keyword evidence="1" id="KW-0175">Coiled coil</keyword>